<feature type="region of interest" description="Disordered" evidence="1">
    <location>
        <begin position="160"/>
        <end position="204"/>
    </location>
</feature>
<dbReference type="SUPFAM" id="SSF55729">
    <property type="entry name" value="Acyl-CoA N-acyltransferases (Nat)"/>
    <property type="match status" value="1"/>
</dbReference>
<dbReference type="RefSeq" id="XP_030977532.1">
    <property type="nucleotide sequence ID" value="XM_031129382.1"/>
</dbReference>
<organism evidence="2 3">
    <name type="scientific">Pyricularia grisea</name>
    <name type="common">Crabgrass-specific blast fungus</name>
    <name type="synonym">Magnaporthe grisea</name>
    <dbReference type="NCBI Taxonomy" id="148305"/>
    <lineage>
        <taxon>Eukaryota</taxon>
        <taxon>Fungi</taxon>
        <taxon>Dikarya</taxon>
        <taxon>Ascomycota</taxon>
        <taxon>Pezizomycotina</taxon>
        <taxon>Sordariomycetes</taxon>
        <taxon>Sordariomycetidae</taxon>
        <taxon>Magnaporthales</taxon>
        <taxon>Pyriculariaceae</taxon>
        <taxon>Pyricularia</taxon>
    </lineage>
</organism>
<feature type="compositionally biased region" description="Basic and acidic residues" evidence="1">
    <location>
        <begin position="7"/>
        <end position="24"/>
    </location>
</feature>
<feature type="compositionally biased region" description="Polar residues" evidence="1">
    <location>
        <begin position="28"/>
        <end position="37"/>
    </location>
</feature>
<dbReference type="Proteomes" id="UP000515153">
    <property type="component" value="Unplaced"/>
</dbReference>
<proteinExistence type="predicted"/>
<protein>
    <submittedName>
        <fullName evidence="3">Uncharacterized protein</fullName>
    </submittedName>
</protein>
<dbReference type="AlphaFoldDB" id="A0A6P8ARL7"/>
<dbReference type="InterPro" id="IPR016181">
    <property type="entry name" value="Acyl_CoA_acyltransferase"/>
</dbReference>
<feature type="compositionally biased region" description="Basic and acidic residues" evidence="1">
    <location>
        <begin position="422"/>
        <end position="435"/>
    </location>
</feature>
<reference evidence="3" key="3">
    <citation type="submission" date="2025-08" db="UniProtKB">
        <authorList>
            <consortium name="RefSeq"/>
        </authorList>
    </citation>
    <scope>IDENTIFICATION</scope>
    <source>
        <strain evidence="3">NI907</strain>
    </source>
</reference>
<feature type="region of interest" description="Disordered" evidence="1">
    <location>
        <begin position="258"/>
        <end position="308"/>
    </location>
</feature>
<feature type="region of interest" description="Disordered" evidence="1">
    <location>
        <begin position="1"/>
        <end position="38"/>
    </location>
</feature>
<dbReference type="Gene3D" id="3.40.630.30">
    <property type="match status" value="1"/>
</dbReference>
<reference evidence="3" key="1">
    <citation type="journal article" date="2019" name="Mol. Biol. Evol.">
        <title>Blast fungal genomes show frequent chromosomal changes, gene gains and losses, and effector gene turnover.</title>
        <authorList>
            <person name="Gomez Luciano L.B."/>
            <person name="Jason Tsai I."/>
            <person name="Chuma I."/>
            <person name="Tosa Y."/>
            <person name="Chen Y.H."/>
            <person name="Li J.Y."/>
            <person name="Li M.Y."/>
            <person name="Jade Lu M.Y."/>
            <person name="Nakayashiki H."/>
            <person name="Li W.H."/>
        </authorList>
    </citation>
    <scope>NUCLEOTIDE SEQUENCE</scope>
    <source>
        <strain evidence="3">NI907</strain>
    </source>
</reference>
<sequence>MSSPNDTEQKTPAKQLFKEAKVTKTPEPATSSGNQALDQMISDQVPVGDARYGQDITPFSPPFTSRYGSLGHPYSEFWNSPEHQAPDRAAVEQVSQGDIEDGQNTPTFDPGYGHFGHPFYPHPSYYHSYFGFPAMPPPPPWYSHGPGAWHPGNWPPVSGRHPTSGEYAPSKHPYGGPGLQHANHHPKQQKSRQNGTKPIPPEISMNNTAAKTAALRNGHAGSDAGLSKRLKDVKIDAPVLDLVGNSLADHGKLGDPMTPVSMKIDKPSGKLALPDEKTEKQDKEISHDMPKHDHSQVDKLSNHTGLGSSVGIRRPTGYTLDIDHCPGPADQAVASDIRGSIGPPHDLQLSMDGKMFKHAWTDDPALTLSSESYVKETVQAWQASIQPARNIDFKELTQELAYRSDCDFDPAALRFKSPLEPGDTKMHPENPRNMDTKRDRKMKAILQRRIKEDRARVPAVPREVVPQEAFEPQFACHMRPATEDDLPSLKKIYDLELTQGSQARDKVKLSPGSYISLLKMCQDRSLPFIVAVAGAPHDVRNGKTPEVAWQSKEPPKGAVLGFSFLSPYYRGFLNDLDSAGDSSVKLDVMIHPDYRSRFIGTALIDKMLQLICPRYNYMDTCQFVDDSAVSLYRGAHASLHRFYHVHADVLVAGEHDPNAKRYDKLLQDRFGFKKLSVIHGSHQHNSGMLDLVSYHKQCRPVLGADRSENAAP</sequence>
<keyword evidence="2" id="KW-1185">Reference proteome</keyword>
<name>A0A6P8ARL7_PYRGI</name>
<feature type="region of interest" description="Disordered" evidence="1">
    <location>
        <begin position="416"/>
        <end position="435"/>
    </location>
</feature>
<evidence type="ECO:0000313" key="2">
    <source>
        <dbReference type="Proteomes" id="UP000515153"/>
    </source>
</evidence>
<evidence type="ECO:0000313" key="3">
    <source>
        <dbReference type="RefSeq" id="XP_030977532.1"/>
    </source>
</evidence>
<reference evidence="3" key="2">
    <citation type="submission" date="2019-10" db="EMBL/GenBank/DDBJ databases">
        <authorList>
            <consortium name="NCBI Genome Project"/>
        </authorList>
    </citation>
    <scope>NUCLEOTIDE SEQUENCE</scope>
    <source>
        <strain evidence="3">NI907</strain>
    </source>
</reference>
<dbReference type="KEGG" id="pgri:PgNI_09398"/>
<accession>A0A6P8ARL7</accession>
<gene>
    <name evidence="3" type="ORF">PgNI_09398</name>
</gene>
<dbReference type="GeneID" id="41964290"/>
<evidence type="ECO:0000256" key="1">
    <source>
        <dbReference type="SAM" id="MobiDB-lite"/>
    </source>
</evidence>
<feature type="compositionally biased region" description="Basic and acidic residues" evidence="1">
    <location>
        <begin position="263"/>
        <end position="301"/>
    </location>
</feature>